<evidence type="ECO:0000259" key="1">
    <source>
        <dbReference type="Pfam" id="PF13304"/>
    </source>
</evidence>
<keyword evidence="3" id="KW-1185">Reference proteome</keyword>
<sequence>MLKNKLHLRQLSVHGFKSLDNFHSDLEPTLTLFIGQNGAGKSTILQIFSFIQAFMSGEPLRFFEERAWLVETIKPVFKKSHLIEIVLTFGRKDETQIIWAFQWDFKKNINKGESLQFQNKQKKVEIFAFSAQQAANGIKVGQNVIEGLRLSGSIFSVLDTNIINNEESRAIAKAVRKWGKGIFSIELMNPAIMRHGARSAALQMGYQGKGLTGFLAALSPAQKDRIVKRLSHIPSLKALHTIEKSAGWINLQIAENFPMSHNIPAEHISDGYLRLITLASLPELGDQVSLILIDEVEDGLEPHILPDLIENIHQEQLAQLIMTSHSPVLVNRFQPEQIRFVARDTNGAAISVGFHEINEIQKDFEYQGVGEIWFHTSSNTLEQWVRDAVSRERRGEI</sequence>
<reference evidence="2 3" key="1">
    <citation type="submission" date="2016-05" db="EMBL/GenBank/DDBJ databases">
        <title>Single-cell genome of chain-forming Candidatus Thiomargarita nelsonii and comparison to other large sulfur-oxidizing bacteria.</title>
        <authorList>
            <person name="Winkel M."/>
            <person name="Salman V."/>
            <person name="Woyke T."/>
            <person name="Schulz-Vogt H."/>
            <person name="Richter M."/>
            <person name="Flood B."/>
            <person name="Bailey J."/>
            <person name="Amann R."/>
            <person name="Mussmann M."/>
        </authorList>
    </citation>
    <scope>NUCLEOTIDE SEQUENCE [LARGE SCALE GENOMIC DNA]</scope>
    <source>
        <strain evidence="2 3">THI036</strain>
    </source>
</reference>
<accession>A0A176RV22</accession>
<evidence type="ECO:0000313" key="2">
    <source>
        <dbReference type="EMBL" id="OAD19612.1"/>
    </source>
</evidence>
<comment type="caution">
    <text evidence="2">The sequence shown here is derived from an EMBL/GenBank/DDBJ whole genome shotgun (WGS) entry which is preliminary data.</text>
</comment>
<dbReference type="Proteomes" id="UP000076962">
    <property type="component" value="Unassembled WGS sequence"/>
</dbReference>
<dbReference type="InterPro" id="IPR003959">
    <property type="entry name" value="ATPase_AAA_core"/>
</dbReference>
<dbReference type="EMBL" id="LUTY01002730">
    <property type="protein sequence ID" value="OAD19612.1"/>
    <property type="molecule type" value="Genomic_DNA"/>
</dbReference>
<dbReference type="GO" id="GO:0016887">
    <property type="term" value="F:ATP hydrolysis activity"/>
    <property type="evidence" value="ECO:0007669"/>
    <property type="project" value="InterPro"/>
</dbReference>
<proteinExistence type="predicted"/>
<dbReference type="PANTHER" id="PTHR40396">
    <property type="entry name" value="ATPASE-LIKE PROTEIN"/>
    <property type="match status" value="1"/>
</dbReference>
<protein>
    <submittedName>
        <fullName evidence="2">SMC domain protein</fullName>
    </submittedName>
</protein>
<dbReference type="InterPro" id="IPR027417">
    <property type="entry name" value="P-loop_NTPase"/>
</dbReference>
<feature type="domain" description="ATPase AAA-type core" evidence="1">
    <location>
        <begin position="30"/>
        <end position="331"/>
    </location>
</feature>
<evidence type="ECO:0000313" key="3">
    <source>
        <dbReference type="Proteomes" id="UP000076962"/>
    </source>
</evidence>
<dbReference type="InterPro" id="IPR014555">
    <property type="entry name" value="RecF-like"/>
</dbReference>
<organism evidence="2 3">
    <name type="scientific">Candidatus Thiomargarita nelsonii</name>
    <dbReference type="NCBI Taxonomy" id="1003181"/>
    <lineage>
        <taxon>Bacteria</taxon>
        <taxon>Pseudomonadati</taxon>
        <taxon>Pseudomonadota</taxon>
        <taxon>Gammaproteobacteria</taxon>
        <taxon>Thiotrichales</taxon>
        <taxon>Thiotrichaceae</taxon>
        <taxon>Thiomargarita</taxon>
    </lineage>
</organism>
<dbReference type="PIRSF" id="PIRSF029347">
    <property type="entry name" value="RecF"/>
    <property type="match status" value="1"/>
</dbReference>
<dbReference type="Pfam" id="PF13304">
    <property type="entry name" value="AAA_21"/>
    <property type="match status" value="1"/>
</dbReference>
<gene>
    <name evidence="2" type="ORF">THIOM_004742</name>
</gene>
<dbReference type="PANTHER" id="PTHR40396:SF1">
    <property type="entry name" value="ATPASE AAA-TYPE CORE DOMAIN-CONTAINING PROTEIN"/>
    <property type="match status" value="1"/>
</dbReference>
<dbReference type="Gene3D" id="3.40.50.300">
    <property type="entry name" value="P-loop containing nucleotide triphosphate hydrolases"/>
    <property type="match status" value="1"/>
</dbReference>
<dbReference type="AlphaFoldDB" id="A0A176RV22"/>
<name>A0A176RV22_9GAMM</name>
<dbReference type="GO" id="GO:0005524">
    <property type="term" value="F:ATP binding"/>
    <property type="evidence" value="ECO:0007669"/>
    <property type="project" value="InterPro"/>
</dbReference>
<dbReference type="SUPFAM" id="SSF52540">
    <property type="entry name" value="P-loop containing nucleoside triphosphate hydrolases"/>
    <property type="match status" value="1"/>
</dbReference>